<dbReference type="FunFam" id="3.30.70.360:FF:000001">
    <property type="entry name" value="N-acetyldiaminopimelate deacetylase"/>
    <property type="match status" value="1"/>
</dbReference>
<dbReference type="EMBL" id="LWHJ01000032">
    <property type="protein sequence ID" value="OAQ37960.1"/>
    <property type="molecule type" value="Genomic_DNA"/>
</dbReference>
<dbReference type="PANTHER" id="PTHR11014">
    <property type="entry name" value="PEPTIDASE M20 FAMILY MEMBER"/>
    <property type="match status" value="1"/>
</dbReference>
<name>A0A179DB81_9SPHI</name>
<gene>
    <name evidence="4" type="ORF">A5893_16450</name>
</gene>
<dbReference type="CDD" id="cd03886">
    <property type="entry name" value="M20_Acy1"/>
    <property type="match status" value="1"/>
</dbReference>
<feature type="binding site" evidence="2">
    <location>
        <position position="170"/>
    </location>
    <ligand>
        <name>Mn(2+)</name>
        <dbReference type="ChEBI" id="CHEBI:29035"/>
        <label>2</label>
    </ligand>
</feature>
<dbReference type="GO" id="GO:0046872">
    <property type="term" value="F:metal ion binding"/>
    <property type="evidence" value="ECO:0007669"/>
    <property type="project" value="UniProtKB-KW"/>
</dbReference>
<keyword evidence="2" id="KW-0479">Metal-binding</keyword>
<reference evidence="4 5" key="2">
    <citation type="submission" date="2016-06" db="EMBL/GenBank/DDBJ databases">
        <title>Pedobacter psychrophilus sp. nov., isolated from Antarctic fragmentary rock.</title>
        <authorList>
            <person name="Svec P."/>
        </authorList>
    </citation>
    <scope>NUCLEOTIDE SEQUENCE [LARGE SCALE GENOMIC DNA]</scope>
    <source>
        <strain evidence="4 5">CCM 8644</strain>
    </source>
</reference>
<comment type="cofactor">
    <cofactor evidence="2">
        <name>Mn(2+)</name>
        <dbReference type="ChEBI" id="CHEBI:29035"/>
    </cofactor>
    <text evidence="2">The Mn(2+) ion enhances activity.</text>
</comment>
<protein>
    <submittedName>
        <fullName evidence="4">N-acyl-L-amino acid amidohydrolase</fullName>
    </submittedName>
</protein>
<dbReference type="AlphaFoldDB" id="A0A179DB81"/>
<evidence type="ECO:0000256" key="1">
    <source>
        <dbReference type="ARBA" id="ARBA00022801"/>
    </source>
</evidence>
<organism evidence="4 5">
    <name type="scientific">Pedobacter psychrophilus</name>
    <dbReference type="NCBI Taxonomy" id="1826909"/>
    <lineage>
        <taxon>Bacteria</taxon>
        <taxon>Pseudomonadati</taxon>
        <taxon>Bacteroidota</taxon>
        <taxon>Sphingobacteriia</taxon>
        <taxon>Sphingobacteriales</taxon>
        <taxon>Sphingobacteriaceae</taxon>
        <taxon>Pedobacter</taxon>
    </lineage>
</organism>
<feature type="binding site" evidence="2">
    <location>
        <position position="143"/>
    </location>
    <ligand>
        <name>Mn(2+)</name>
        <dbReference type="ChEBI" id="CHEBI:29035"/>
        <label>2</label>
    </ligand>
</feature>
<dbReference type="Gene3D" id="3.30.70.360">
    <property type="match status" value="1"/>
</dbReference>
<feature type="domain" description="Peptidase M20 dimerisation" evidence="3">
    <location>
        <begin position="195"/>
        <end position="288"/>
    </location>
</feature>
<dbReference type="Pfam" id="PF07687">
    <property type="entry name" value="M20_dimer"/>
    <property type="match status" value="1"/>
</dbReference>
<keyword evidence="2" id="KW-0464">Manganese</keyword>
<feature type="binding site" evidence="2">
    <location>
        <position position="109"/>
    </location>
    <ligand>
        <name>Mn(2+)</name>
        <dbReference type="ChEBI" id="CHEBI:29035"/>
        <label>2</label>
    </ligand>
</feature>
<proteinExistence type="predicted"/>
<evidence type="ECO:0000256" key="2">
    <source>
        <dbReference type="PIRSR" id="PIRSR005962-1"/>
    </source>
</evidence>
<dbReference type="InterPro" id="IPR017439">
    <property type="entry name" value="Amidohydrolase"/>
</dbReference>
<sequence>MNNSLKEKISALAHQIHNEVTQNRRHLHSHPELSFEEYNTAAFVKNELEKLGISFTEMAGTGVVGVIKGGKISDKVIALRADMDALPIFEANEVEYKSKNEGVMHACGHDVHTSSLLGTAKILNELKSEFGGIVKLIFQPGEERLPGGANLMIKEGVLENPKPNAVMGQHVMPLIEAGKIGMRSGKYMASTDEIYVTIKGKGGHGAQPQQNIDPVVIMAQMITALQTIISRSSDPRFPSVLSFGKVIAQGATNVIPNEVYLEGTFRTLNEKWRAEAHIKMKKLAESIAEGMGGSVDFRIEKGYPFLVNEEHLTARTKEAAIEYLGEENVLDLDIWMAAEDFAYFSQAADACFYRLGTRNEAKGITSSVHTPTFDIDEKALGLSTGLMAYLAIKELGN</sequence>
<dbReference type="GO" id="GO:0050118">
    <property type="term" value="F:N-acetyldiaminopimelate deacetylase activity"/>
    <property type="evidence" value="ECO:0007669"/>
    <property type="project" value="UniProtKB-ARBA"/>
</dbReference>
<accession>A0A179DB81</accession>
<dbReference type="InterPro" id="IPR011650">
    <property type="entry name" value="Peptidase_M20_dimer"/>
</dbReference>
<evidence type="ECO:0000313" key="5">
    <source>
        <dbReference type="Proteomes" id="UP000078459"/>
    </source>
</evidence>
<dbReference type="RefSeq" id="WP_068823783.1">
    <property type="nucleotide sequence ID" value="NZ_LWHJ01000032.1"/>
</dbReference>
<dbReference type="SUPFAM" id="SSF53187">
    <property type="entry name" value="Zn-dependent exopeptidases"/>
    <property type="match status" value="1"/>
</dbReference>
<dbReference type="Gene3D" id="3.40.630.10">
    <property type="entry name" value="Zn peptidases"/>
    <property type="match status" value="1"/>
</dbReference>
<dbReference type="PANTHER" id="PTHR11014:SF63">
    <property type="entry name" value="METALLOPEPTIDASE, PUTATIVE (AFU_ORTHOLOGUE AFUA_6G09600)-RELATED"/>
    <property type="match status" value="1"/>
</dbReference>
<feature type="binding site" evidence="2">
    <location>
        <position position="369"/>
    </location>
    <ligand>
        <name>Mn(2+)</name>
        <dbReference type="ChEBI" id="CHEBI:29035"/>
        <label>2</label>
    </ligand>
</feature>
<keyword evidence="1 4" id="KW-0378">Hydrolase</keyword>
<feature type="binding site" evidence="2">
    <location>
        <position position="107"/>
    </location>
    <ligand>
        <name>Mn(2+)</name>
        <dbReference type="ChEBI" id="CHEBI:29035"/>
        <label>2</label>
    </ligand>
</feature>
<dbReference type="InterPro" id="IPR036264">
    <property type="entry name" value="Bact_exopeptidase_dim_dom"/>
</dbReference>
<dbReference type="OrthoDB" id="9776731at2"/>
<evidence type="ECO:0000313" key="4">
    <source>
        <dbReference type="EMBL" id="OAQ37960.1"/>
    </source>
</evidence>
<dbReference type="Pfam" id="PF01546">
    <property type="entry name" value="Peptidase_M20"/>
    <property type="match status" value="1"/>
</dbReference>
<dbReference type="InterPro" id="IPR002933">
    <property type="entry name" value="Peptidase_M20"/>
</dbReference>
<dbReference type="NCBIfam" id="TIGR01891">
    <property type="entry name" value="amidohydrolases"/>
    <property type="match status" value="1"/>
</dbReference>
<keyword evidence="5" id="KW-1185">Reference proteome</keyword>
<dbReference type="Proteomes" id="UP000078459">
    <property type="component" value="Unassembled WGS sequence"/>
</dbReference>
<dbReference type="PIRSF" id="PIRSF005962">
    <property type="entry name" value="Pept_M20D_amidohydro"/>
    <property type="match status" value="1"/>
</dbReference>
<dbReference type="GO" id="GO:0019877">
    <property type="term" value="P:diaminopimelate biosynthetic process"/>
    <property type="evidence" value="ECO:0007669"/>
    <property type="project" value="UniProtKB-ARBA"/>
</dbReference>
<evidence type="ECO:0000259" key="3">
    <source>
        <dbReference type="Pfam" id="PF07687"/>
    </source>
</evidence>
<reference evidence="4 5" key="1">
    <citation type="submission" date="2016-04" db="EMBL/GenBank/DDBJ databases">
        <authorList>
            <person name="Evans L.H."/>
            <person name="Alamgir A."/>
            <person name="Owens N."/>
            <person name="Weber N.D."/>
            <person name="Virtaneva K."/>
            <person name="Barbian K."/>
            <person name="Babar A."/>
            <person name="Rosenke K."/>
        </authorList>
    </citation>
    <scope>NUCLEOTIDE SEQUENCE [LARGE SCALE GENOMIC DNA]</scope>
    <source>
        <strain evidence="4 5">CCM 8644</strain>
    </source>
</reference>
<comment type="caution">
    <text evidence="4">The sequence shown here is derived from an EMBL/GenBank/DDBJ whole genome shotgun (WGS) entry which is preliminary data.</text>
</comment>
<dbReference type="STRING" id="1826909.A5893_16450"/>
<dbReference type="SUPFAM" id="SSF55031">
    <property type="entry name" value="Bacterial exopeptidase dimerisation domain"/>
    <property type="match status" value="1"/>
</dbReference>